<dbReference type="Proteomes" id="UP001165289">
    <property type="component" value="Unassembled WGS sequence"/>
</dbReference>
<dbReference type="Gene3D" id="1.10.8.10">
    <property type="entry name" value="DNA helicase RuvA subunit, C-terminal domain"/>
    <property type="match status" value="1"/>
</dbReference>
<feature type="transmembrane region" description="Helical" evidence="11">
    <location>
        <begin position="54"/>
        <end position="71"/>
    </location>
</feature>
<evidence type="ECO:0000256" key="10">
    <source>
        <dbReference type="PROSITE-ProRule" id="PRU00175"/>
    </source>
</evidence>
<dbReference type="GO" id="GO:0070936">
    <property type="term" value="P:protein K48-linked ubiquitination"/>
    <property type="evidence" value="ECO:0007669"/>
    <property type="project" value="TreeGrafter"/>
</dbReference>
<dbReference type="Pfam" id="PF13639">
    <property type="entry name" value="zf-RING_2"/>
    <property type="match status" value="1"/>
</dbReference>
<dbReference type="SUPFAM" id="SSF57850">
    <property type="entry name" value="RING/U-box"/>
    <property type="match status" value="1"/>
</dbReference>
<dbReference type="InterPro" id="IPR013083">
    <property type="entry name" value="Znf_RING/FYVE/PHD"/>
</dbReference>
<accession>A0AAV7K8G9</accession>
<dbReference type="Pfam" id="PF25563">
    <property type="entry name" value="TPR_SYVN1_N"/>
    <property type="match status" value="1"/>
</dbReference>
<dbReference type="InterPro" id="IPR001841">
    <property type="entry name" value="Znf_RING"/>
</dbReference>
<evidence type="ECO:0000313" key="14">
    <source>
        <dbReference type="EMBL" id="KAI6657527.1"/>
    </source>
</evidence>
<dbReference type="PROSITE" id="PS51140">
    <property type="entry name" value="CUE"/>
    <property type="match status" value="1"/>
</dbReference>
<dbReference type="InterPro" id="IPR003892">
    <property type="entry name" value="CUE"/>
</dbReference>
<evidence type="ECO:0000259" key="13">
    <source>
        <dbReference type="PROSITE" id="PS51140"/>
    </source>
</evidence>
<dbReference type="GO" id="GO:0008270">
    <property type="term" value="F:zinc ion binding"/>
    <property type="evidence" value="ECO:0007669"/>
    <property type="project" value="UniProtKB-KW"/>
</dbReference>
<sequence>MPNIGFHFEKIPIPSLRAYSYFSCLSLLTALSYYCCFSKESFTLTFTNQPWCTAAVLNMCYCTWFLILASIKEHIFGPIRNQEIENIQDTFWNFVFHKCIFVFGVLNVQNMLKFICWMGWLGVLGSLHILTQLCIDRSDDISLRRRQSGETQVKILLLLLCILSCCGLLVYAAMSIGYFLGLNYMALLAAELIIVISKVLQTIIEQQIHVWNFNHPEQVWENKFVYLHYTEIVFSLLTLSIDFAHHIHMLLWVDMFLSMASLVLLMKLRFLYQEIYQKLEKHRSHWTITHNIQNLLDRVEPRREKCTICWDNINPGRILRCGHVFHTPCLYTWLRDHQTCPVCREDLFYLFGTSFQLENALSLLTRLTGTGRGAPHRRNLFIFAGSTLASWLPNFSVEVVDNEVLHSVHVLSTRDLHMMASQIHQVFPNISTYVILLDLSQTNSMSMTVDNIVQGNFYSPDLGDSANKGSFDNETRKKECREVLEQNVVTIDDGNETTERESIHPCQWADHTDERENMLERKRDWLIRLNKNRFLDKYPNEKL</sequence>
<dbReference type="SMART" id="SM00184">
    <property type="entry name" value="RING"/>
    <property type="match status" value="1"/>
</dbReference>
<evidence type="ECO:0000256" key="9">
    <source>
        <dbReference type="ARBA" id="ARBA00023136"/>
    </source>
</evidence>
<dbReference type="GO" id="GO:0005829">
    <property type="term" value="C:cytosol"/>
    <property type="evidence" value="ECO:0007669"/>
    <property type="project" value="TreeGrafter"/>
</dbReference>
<dbReference type="InterPro" id="IPR057992">
    <property type="entry name" value="TPR_SYVN1_N"/>
</dbReference>
<keyword evidence="4 11" id="KW-0812">Transmembrane</keyword>
<feature type="transmembrane region" description="Helical" evidence="11">
    <location>
        <begin position="91"/>
        <end position="108"/>
    </location>
</feature>
<dbReference type="SMART" id="SM00546">
    <property type="entry name" value="CUE"/>
    <property type="match status" value="1"/>
</dbReference>
<dbReference type="CDD" id="cd14376">
    <property type="entry name" value="CUE_AUP1_AMFR_like"/>
    <property type="match status" value="1"/>
</dbReference>
<comment type="caution">
    <text evidence="14">The sequence shown here is derived from an EMBL/GenBank/DDBJ whole genome shotgun (WGS) entry which is preliminary data.</text>
</comment>
<evidence type="ECO:0000256" key="8">
    <source>
        <dbReference type="ARBA" id="ARBA00022989"/>
    </source>
</evidence>
<dbReference type="PROSITE" id="PS50089">
    <property type="entry name" value="ZF_RING_2"/>
    <property type="match status" value="1"/>
</dbReference>
<dbReference type="GO" id="GO:0043130">
    <property type="term" value="F:ubiquitin binding"/>
    <property type="evidence" value="ECO:0007669"/>
    <property type="project" value="InterPro"/>
</dbReference>
<feature type="transmembrane region" description="Helical" evidence="11">
    <location>
        <begin position="224"/>
        <end position="244"/>
    </location>
</feature>
<comment type="pathway">
    <text evidence="2">Protein modification; protein ubiquitination.</text>
</comment>
<dbReference type="GO" id="GO:0061630">
    <property type="term" value="F:ubiquitin protein ligase activity"/>
    <property type="evidence" value="ECO:0007669"/>
    <property type="project" value="TreeGrafter"/>
</dbReference>
<evidence type="ECO:0000256" key="6">
    <source>
        <dbReference type="ARBA" id="ARBA00022771"/>
    </source>
</evidence>
<dbReference type="EMBL" id="JAKMXF010000111">
    <property type="protein sequence ID" value="KAI6657527.1"/>
    <property type="molecule type" value="Genomic_DNA"/>
</dbReference>
<evidence type="ECO:0000256" key="1">
    <source>
        <dbReference type="ARBA" id="ARBA00004141"/>
    </source>
</evidence>
<evidence type="ECO:0000256" key="7">
    <source>
        <dbReference type="ARBA" id="ARBA00022833"/>
    </source>
</evidence>
<keyword evidence="5" id="KW-0479">Metal-binding</keyword>
<comment type="subcellular location">
    <subcellularLocation>
        <location evidence="1">Membrane</location>
        <topology evidence="1">Multi-pass membrane protein</topology>
    </subcellularLocation>
</comment>
<dbReference type="PANTHER" id="PTHR15067:SF5">
    <property type="entry name" value="E3 UBIQUITIN-PROTEIN LIGASE AMFR"/>
    <property type="match status" value="1"/>
</dbReference>
<evidence type="ECO:0000256" key="2">
    <source>
        <dbReference type="ARBA" id="ARBA00004906"/>
    </source>
</evidence>
<protein>
    <submittedName>
        <fullName evidence="14">E3 ubiquitin-protein ligase AMFR-like</fullName>
    </submittedName>
</protein>
<evidence type="ECO:0000256" key="11">
    <source>
        <dbReference type="SAM" id="Phobius"/>
    </source>
</evidence>
<dbReference type="GO" id="GO:0006511">
    <property type="term" value="P:ubiquitin-dependent protein catabolic process"/>
    <property type="evidence" value="ECO:0007669"/>
    <property type="project" value="TreeGrafter"/>
</dbReference>
<keyword evidence="9 11" id="KW-0472">Membrane</keyword>
<feature type="transmembrane region" description="Helical" evidence="11">
    <location>
        <begin position="155"/>
        <end position="178"/>
    </location>
</feature>
<feature type="domain" description="RING-type" evidence="12">
    <location>
        <begin position="306"/>
        <end position="344"/>
    </location>
</feature>
<dbReference type="GO" id="GO:0030968">
    <property type="term" value="P:endoplasmic reticulum unfolded protein response"/>
    <property type="evidence" value="ECO:0007669"/>
    <property type="project" value="TreeGrafter"/>
</dbReference>
<dbReference type="PANTHER" id="PTHR15067">
    <property type="entry name" value="E3 UBIQUITIN-PROTEIN LIGASE RNF8"/>
    <property type="match status" value="1"/>
</dbReference>
<organism evidence="14 15">
    <name type="scientific">Oopsacas minuta</name>
    <dbReference type="NCBI Taxonomy" id="111878"/>
    <lineage>
        <taxon>Eukaryota</taxon>
        <taxon>Metazoa</taxon>
        <taxon>Porifera</taxon>
        <taxon>Hexactinellida</taxon>
        <taxon>Hexasterophora</taxon>
        <taxon>Lyssacinosida</taxon>
        <taxon>Leucopsacidae</taxon>
        <taxon>Oopsacas</taxon>
    </lineage>
</organism>
<keyword evidence="15" id="KW-1185">Reference proteome</keyword>
<proteinExistence type="predicted"/>
<evidence type="ECO:0000256" key="4">
    <source>
        <dbReference type="ARBA" id="ARBA00022692"/>
    </source>
</evidence>
<evidence type="ECO:0000313" key="15">
    <source>
        <dbReference type="Proteomes" id="UP001165289"/>
    </source>
</evidence>
<name>A0AAV7K8G9_9METZ</name>
<dbReference type="Gene3D" id="3.30.40.10">
    <property type="entry name" value="Zinc/RING finger domain, C3HC4 (zinc finger)"/>
    <property type="match status" value="1"/>
</dbReference>
<dbReference type="AlphaFoldDB" id="A0AAV7K8G9"/>
<dbReference type="GO" id="GO:0016020">
    <property type="term" value="C:membrane"/>
    <property type="evidence" value="ECO:0007669"/>
    <property type="project" value="UniProtKB-SubCell"/>
</dbReference>
<dbReference type="GO" id="GO:0005783">
    <property type="term" value="C:endoplasmic reticulum"/>
    <property type="evidence" value="ECO:0007669"/>
    <property type="project" value="TreeGrafter"/>
</dbReference>
<evidence type="ECO:0000256" key="5">
    <source>
        <dbReference type="ARBA" id="ARBA00022723"/>
    </source>
</evidence>
<evidence type="ECO:0000259" key="12">
    <source>
        <dbReference type="PROSITE" id="PS50089"/>
    </source>
</evidence>
<gene>
    <name evidence="14" type="ORF">LOD99_271</name>
</gene>
<keyword evidence="7" id="KW-0862">Zinc</keyword>
<reference evidence="14 15" key="1">
    <citation type="journal article" date="2023" name="BMC Biol.">
        <title>The compact genome of the sponge Oopsacas minuta (Hexactinellida) is lacking key metazoan core genes.</title>
        <authorList>
            <person name="Santini S."/>
            <person name="Schenkelaars Q."/>
            <person name="Jourda C."/>
            <person name="Duchesne M."/>
            <person name="Belahbib H."/>
            <person name="Rocher C."/>
            <person name="Selva M."/>
            <person name="Riesgo A."/>
            <person name="Vervoort M."/>
            <person name="Leys S.P."/>
            <person name="Kodjabachian L."/>
            <person name="Le Bivic A."/>
            <person name="Borchiellini C."/>
            <person name="Claverie J.M."/>
            <person name="Renard E."/>
        </authorList>
    </citation>
    <scope>NUCLEOTIDE SEQUENCE [LARGE SCALE GENOMIC DNA]</scope>
    <source>
        <strain evidence="14">SPO-2</strain>
    </source>
</reference>
<keyword evidence="8 11" id="KW-1133">Transmembrane helix</keyword>
<feature type="transmembrane region" description="Helical" evidence="11">
    <location>
        <begin position="250"/>
        <end position="272"/>
    </location>
</feature>
<feature type="transmembrane region" description="Helical" evidence="11">
    <location>
        <begin position="184"/>
        <end position="204"/>
    </location>
</feature>
<dbReference type="GO" id="GO:0000151">
    <property type="term" value="C:ubiquitin ligase complex"/>
    <property type="evidence" value="ECO:0007669"/>
    <property type="project" value="TreeGrafter"/>
</dbReference>
<evidence type="ECO:0000256" key="3">
    <source>
        <dbReference type="ARBA" id="ARBA00022679"/>
    </source>
</evidence>
<feature type="transmembrane region" description="Helical" evidence="11">
    <location>
        <begin position="16"/>
        <end position="34"/>
    </location>
</feature>
<keyword evidence="6 10" id="KW-0863">Zinc-finger</keyword>
<keyword evidence="3" id="KW-0808">Transferase</keyword>
<feature type="domain" description="CUE" evidence="13">
    <location>
        <begin position="415"/>
        <end position="457"/>
    </location>
</feature>